<sequence>MGVLTLNFLFNQRFCRRLNSRVRRFDYAKNCTCAISLNKIETNFCLLIIAYKNIYASVQANFHVRLHSNLSFDMVKSTFRLNNLIRLLAGCEMRKG</sequence>
<gene>
    <name evidence="2" type="ORF">T4C_6001</name>
    <name evidence="1" type="ORF">T4D_12288</name>
</gene>
<protein>
    <submittedName>
        <fullName evidence="1">Uncharacterized protein</fullName>
    </submittedName>
</protein>
<evidence type="ECO:0000313" key="3">
    <source>
        <dbReference type="Proteomes" id="UP000054826"/>
    </source>
</evidence>
<keyword evidence="4" id="KW-1185">Reference proteome</keyword>
<proteinExistence type="predicted"/>
<evidence type="ECO:0000313" key="4">
    <source>
        <dbReference type="Proteomes" id="UP000054995"/>
    </source>
</evidence>
<dbReference type="AlphaFoldDB" id="A0A0V1FTR3"/>
<name>A0A0V1FTR3_TRIPS</name>
<dbReference type="EMBL" id="JYDT01000032">
    <property type="protein sequence ID" value="KRY89402.1"/>
    <property type="molecule type" value="Genomic_DNA"/>
</dbReference>
<organism evidence="1 4">
    <name type="scientific">Trichinella pseudospiralis</name>
    <name type="common">Parasitic roundworm</name>
    <dbReference type="NCBI Taxonomy" id="6337"/>
    <lineage>
        <taxon>Eukaryota</taxon>
        <taxon>Metazoa</taxon>
        <taxon>Ecdysozoa</taxon>
        <taxon>Nematoda</taxon>
        <taxon>Enoplea</taxon>
        <taxon>Dorylaimia</taxon>
        <taxon>Trichinellida</taxon>
        <taxon>Trichinellidae</taxon>
        <taxon>Trichinella</taxon>
    </lineage>
</organism>
<comment type="caution">
    <text evidence="1">The sequence shown here is derived from an EMBL/GenBank/DDBJ whole genome shotgun (WGS) entry which is preliminary data.</text>
</comment>
<accession>A0A0V1FTR3</accession>
<dbReference type="Proteomes" id="UP000054826">
    <property type="component" value="Unassembled WGS sequence"/>
</dbReference>
<reference evidence="3 4" key="1">
    <citation type="submission" date="2015-01" db="EMBL/GenBank/DDBJ databases">
        <title>Evolution of Trichinella species and genotypes.</title>
        <authorList>
            <person name="Korhonen P.K."/>
            <person name="Edoardo P."/>
            <person name="Giuseppe L.R."/>
            <person name="Gasser R.B."/>
        </authorList>
    </citation>
    <scope>NUCLEOTIDE SEQUENCE [LARGE SCALE GENOMIC DNA]</scope>
    <source>
        <strain evidence="2">ISS176</strain>
        <strain evidence="1">ISS470</strain>
    </source>
</reference>
<dbReference type="EMBL" id="JYDV01000086">
    <property type="protein sequence ID" value="KRZ35645.1"/>
    <property type="molecule type" value="Genomic_DNA"/>
</dbReference>
<evidence type="ECO:0000313" key="1">
    <source>
        <dbReference type="EMBL" id="KRY89402.1"/>
    </source>
</evidence>
<dbReference type="Proteomes" id="UP000054995">
    <property type="component" value="Unassembled WGS sequence"/>
</dbReference>
<evidence type="ECO:0000313" key="2">
    <source>
        <dbReference type="EMBL" id="KRZ35645.1"/>
    </source>
</evidence>